<feature type="transmembrane region" description="Helical" evidence="1">
    <location>
        <begin position="145"/>
        <end position="163"/>
    </location>
</feature>
<dbReference type="Pfam" id="PF02447">
    <property type="entry name" value="GntP_permease"/>
    <property type="match status" value="1"/>
</dbReference>
<feature type="transmembrane region" description="Helical" evidence="1">
    <location>
        <begin position="420"/>
        <end position="444"/>
    </location>
</feature>
<evidence type="ECO:0000256" key="1">
    <source>
        <dbReference type="SAM" id="Phobius"/>
    </source>
</evidence>
<dbReference type="PANTHER" id="PTHR30354">
    <property type="entry name" value="GNT FAMILY GLUCONATE TRANSPORTER"/>
    <property type="match status" value="1"/>
</dbReference>
<dbReference type="STRING" id="35756.GCA_001044155_00438"/>
<dbReference type="Proteomes" id="UP000254467">
    <property type="component" value="Unassembled WGS sequence"/>
</dbReference>
<feature type="transmembrane region" description="Helical" evidence="1">
    <location>
        <begin position="302"/>
        <end position="321"/>
    </location>
</feature>
<reference evidence="2 3" key="1">
    <citation type="submission" date="2018-06" db="EMBL/GenBank/DDBJ databases">
        <authorList>
            <consortium name="Pathogen Informatics"/>
            <person name="Doyle S."/>
        </authorList>
    </citation>
    <scope>NUCLEOTIDE SEQUENCE [LARGE SCALE GENOMIC DNA]</scope>
    <source>
        <strain evidence="2 3">NCTC11862</strain>
    </source>
</reference>
<dbReference type="GO" id="GO:0015128">
    <property type="term" value="F:gluconate transmembrane transporter activity"/>
    <property type="evidence" value="ECO:0007669"/>
    <property type="project" value="InterPro"/>
</dbReference>
<evidence type="ECO:0000313" key="3">
    <source>
        <dbReference type="Proteomes" id="UP000254467"/>
    </source>
</evidence>
<dbReference type="InterPro" id="IPR003474">
    <property type="entry name" value="Glcn_transporter"/>
</dbReference>
<keyword evidence="1" id="KW-1133">Transmembrane helix</keyword>
<gene>
    <name evidence="2" type="primary">ygbN</name>
    <name evidence="2" type="ORF">NCTC11862_00919</name>
</gene>
<keyword evidence="1" id="KW-0472">Membrane</keyword>
<dbReference type="RefSeq" id="WP_018581242.1">
    <property type="nucleotide sequence ID" value="NZ_LDYD01000002.1"/>
</dbReference>
<feature type="transmembrane region" description="Helical" evidence="1">
    <location>
        <begin position="227"/>
        <end position="247"/>
    </location>
</feature>
<dbReference type="PIRSF" id="PIRSF002746">
    <property type="entry name" value="Gluconate_transporter"/>
    <property type="match status" value="1"/>
</dbReference>
<feature type="transmembrane region" description="Helical" evidence="1">
    <location>
        <begin position="341"/>
        <end position="369"/>
    </location>
</feature>
<keyword evidence="1" id="KW-0812">Transmembrane</keyword>
<feature type="transmembrane region" description="Helical" evidence="1">
    <location>
        <begin position="259"/>
        <end position="281"/>
    </location>
</feature>
<keyword evidence="3" id="KW-1185">Reference proteome</keyword>
<dbReference type="AlphaFoldDB" id="A0A376CN96"/>
<dbReference type="NCBIfam" id="TIGR00791">
    <property type="entry name" value="gntP"/>
    <property type="match status" value="1"/>
</dbReference>
<name>A0A376CN96_9CORY</name>
<evidence type="ECO:0000313" key="2">
    <source>
        <dbReference type="EMBL" id="STC69138.1"/>
    </source>
</evidence>
<feature type="transmembrane region" description="Helical" evidence="1">
    <location>
        <begin position="381"/>
        <end position="400"/>
    </location>
</feature>
<proteinExistence type="predicted"/>
<organism evidence="2 3">
    <name type="scientific">Corynebacterium pilosum</name>
    <dbReference type="NCBI Taxonomy" id="35756"/>
    <lineage>
        <taxon>Bacteria</taxon>
        <taxon>Bacillati</taxon>
        <taxon>Actinomycetota</taxon>
        <taxon>Actinomycetes</taxon>
        <taxon>Mycobacteriales</taxon>
        <taxon>Corynebacteriaceae</taxon>
        <taxon>Corynebacterium</taxon>
    </lineage>
</organism>
<sequence length="445" mass="45885">MTGVSLLFLGIAAVALLLVLVIWVRLPAFVALLLVSMVTAAASGIPLSEAVESVTKGVGGTLGSVAIVVGLGAMLGKIIEESGGAQSLATYFTDKLGRARIPVAITIAAFILGIPVFFDVGFIILAPIVFGFAVVAGINPLKIGLPVAATLLTVHVVLPPHPGPVAVAELLTEDVGLLLTLALPIAAVTAVIGYFFSRKISVDKIARVSSPAESDESREFPNPPSPWLVIGLILLPILIIMVGTTGQMLTDEGTTLNTFVSFFGSSPVALLISVIVAWILIGRQQKWSNQKATDILDSALPAVAVIIFVTGAGGGFANVLVESGIGSVLSELLLSTGLPLILMGFLLTAALRAAQGSATVALLTTAGLLAQPIADAGLSSIEATLIMVAIGFGGLGLSHINDSGFWIVTKYLGLNVKQGLKYWTSLTTIYGVIGFLITWGVYALV</sequence>
<feature type="transmembrane region" description="Helical" evidence="1">
    <location>
        <begin position="58"/>
        <end position="76"/>
    </location>
</feature>
<dbReference type="GO" id="GO:0005886">
    <property type="term" value="C:plasma membrane"/>
    <property type="evidence" value="ECO:0007669"/>
    <property type="project" value="TreeGrafter"/>
</dbReference>
<feature type="transmembrane region" description="Helical" evidence="1">
    <location>
        <begin position="97"/>
        <end position="114"/>
    </location>
</feature>
<dbReference type="EMBL" id="UFXQ01000001">
    <property type="protein sequence ID" value="STC69138.1"/>
    <property type="molecule type" value="Genomic_DNA"/>
</dbReference>
<dbReference type="NCBIfam" id="NF007332">
    <property type="entry name" value="PRK09821.1"/>
    <property type="match status" value="1"/>
</dbReference>
<feature type="transmembrane region" description="Helical" evidence="1">
    <location>
        <begin position="175"/>
        <end position="197"/>
    </location>
</feature>
<dbReference type="PANTHER" id="PTHR30354:SF25">
    <property type="entry name" value="INNER MEMBRANE PERMEASE YGBN"/>
    <property type="match status" value="1"/>
</dbReference>
<dbReference type="OrthoDB" id="4325159at2"/>
<protein>
    <submittedName>
        <fullName evidence="2">Inner membrane permease ygbN</fullName>
    </submittedName>
</protein>
<accession>A0A376CN96</accession>
<feature type="transmembrane region" description="Helical" evidence="1">
    <location>
        <begin position="120"/>
        <end position="138"/>
    </location>
</feature>